<keyword evidence="2" id="KW-1185">Reference proteome</keyword>
<gene>
    <name evidence="1" type="ORF">LTRI10_LOCUS8761</name>
</gene>
<dbReference type="Proteomes" id="UP001497516">
    <property type="component" value="Chromosome 10"/>
</dbReference>
<accession>A0AAV2CY96</accession>
<evidence type="ECO:0000313" key="2">
    <source>
        <dbReference type="Proteomes" id="UP001497516"/>
    </source>
</evidence>
<sequence>MMAFTGQSAEPCYSPQQDPNCELRLLIEHFVRDTEISFLRMDLLIQSIYESEEAVQRSVKQTKWVEQVCAQLAQHRLSASTQEEQDEEGYKDIVEYTEVVTVSRRAPVMNMIRNVLLWPTTPSHIPHRALKRWA</sequence>
<dbReference type="EMBL" id="OZ034814">
    <property type="protein sequence ID" value="CAL1361383.1"/>
    <property type="molecule type" value="Genomic_DNA"/>
</dbReference>
<dbReference type="AlphaFoldDB" id="A0AAV2CY96"/>
<evidence type="ECO:0000313" key="1">
    <source>
        <dbReference type="EMBL" id="CAL1361383.1"/>
    </source>
</evidence>
<organism evidence="1 2">
    <name type="scientific">Linum trigynum</name>
    <dbReference type="NCBI Taxonomy" id="586398"/>
    <lineage>
        <taxon>Eukaryota</taxon>
        <taxon>Viridiplantae</taxon>
        <taxon>Streptophyta</taxon>
        <taxon>Embryophyta</taxon>
        <taxon>Tracheophyta</taxon>
        <taxon>Spermatophyta</taxon>
        <taxon>Magnoliopsida</taxon>
        <taxon>eudicotyledons</taxon>
        <taxon>Gunneridae</taxon>
        <taxon>Pentapetalae</taxon>
        <taxon>rosids</taxon>
        <taxon>fabids</taxon>
        <taxon>Malpighiales</taxon>
        <taxon>Linaceae</taxon>
        <taxon>Linum</taxon>
    </lineage>
</organism>
<proteinExistence type="predicted"/>
<reference evidence="1 2" key="1">
    <citation type="submission" date="2024-04" db="EMBL/GenBank/DDBJ databases">
        <authorList>
            <person name="Fracassetti M."/>
        </authorList>
    </citation>
    <scope>NUCLEOTIDE SEQUENCE [LARGE SCALE GENOMIC DNA]</scope>
</reference>
<protein>
    <submittedName>
        <fullName evidence="1">Uncharacterized protein</fullName>
    </submittedName>
</protein>
<name>A0AAV2CY96_9ROSI</name>